<organism evidence="1 2">
    <name type="scientific">Pseudomonas fluorescens</name>
    <dbReference type="NCBI Taxonomy" id="294"/>
    <lineage>
        <taxon>Bacteria</taxon>
        <taxon>Pseudomonadati</taxon>
        <taxon>Pseudomonadota</taxon>
        <taxon>Gammaproteobacteria</taxon>
        <taxon>Pseudomonadales</taxon>
        <taxon>Pseudomonadaceae</taxon>
        <taxon>Pseudomonas</taxon>
    </lineage>
</organism>
<protein>
    <submittedName>
        <fullName evidence="1">Uncharacterized protein</fullName>
    </submittedName>
</protein>
<sequence>MVRSGEALSTVIPMRVTSSGSLGWVRVTRFCTCTCALSRSVPRAKVMVRVSLPSAVDCEDMYSMFSTPVMACSNGAATVSPMTLGLAPGKLARTTTVGGTTSGYSLIGSWNSEIAPAIRINSDSTAAKIGREMKNLEKFILSRIP</sequence>
<reference evidence="1 2" key="1">
    <citation type="submission" date="2015-05" db="EMBL/GenBank/DDBJ databases">
        <title>A genomic and transcriptomic approach to investigate the blue pigment phenotype in Pseudomonas fluorescens.</title>
        <authorList>
            <person name="Andreani N.A."/>
            <person name="Cardazzo B."/>
        </authorList>
    </citation>
    <scope>NUCLEOTIDE SEQUENCE [LARGE SCALE GENOMIC DNA]</scope>
    <source>
        <strain evidence="1 2">Ps_22</strain>
    </source>
</reference>
<dbReference type="EMBL" id="LCYA01000077">
    <property type="protein sequence ID" value="KWV87542.1"/>
    <property type="molecule type" value="Genomic_DNA"/>
</dbReference>
<evidence type="ECO:0000313" key="1">
    <source>
        <dbReference type="EMBL" id="KWV87542.1"/>
    </source>
</evidence>
<name>A0A109LGS6_PSEFL</name>
<dbReference type="Proteomes" id="UP000061348">
    <property type="component" value="Unassembled WGS sequence"/>
</dbReference>
<gene>
    <name evidence="1" type="ORF">PFLmoz3_02825</name>
</gene>
<evidence type="ECO:0000313" key="2">
    <source>
        <dbReference type="Proteomes" id="UP000061348"/>
    </source>
</evidence>
<dbReference type="AlphaFoldDB" id="A0A109LGS6"/>
<accession>A0A109LGS6</accession>
<comment type="caution">
    <text evidence="1">The sequence shown here is derived from an EMBL/GenBank/DDBJ whole genome shotgun (WGS) entry which is preliminary data.</text>
</comment>
<proteinExistence type="predicted"/>